<sequence>MSVQSRIFVANEDIQVAASLQADRQIVLTVSPAHAPLPAPFDRPEDAYNFEWAWMDARTVAGNPRNLEVHWYPVFGTLLRACVCRILGCMVIQQPIVWSISVDPNPDNLPLDKTLHLPQRQLSSVEPDLTVALRLPPPGPGVIGTAMHPLLGEWKRAIPRGLTHLGGVPRGYRAINLLGQKLSLAKAQVEAQACELFAQQTFWPEDRRQSQVILLAGAGGWFTAAVMDRDTYEGTDMRAVRLGFRPMDTDDVEEAGAVPDDLDVQPVRHDKLFEGFLWLPTLCGDDAWSKPVLLGTADALEMILWIKRCLHSFATTDPHIIV</sequence>
<accession>A0ACB8RL23</accession>
<keyword evidence="2" id="KW-1185">Reference proteome</keyword>
<evidence type="ECO:0000313" key="1">
    <source>
        <dbReference type="EMBL" id="KAI0044482.1"/>
    </source>
</evidence>
<gene>
    <name evidence="1" type="ORF">FA95DRAFT_1681147</name>
</gene>
<protein>
    <submittedName>
        <fullName evidence="1">Uncharacterized protein</fullName>
    </submittedName>
</protein>
<reference evidence="1" key="1">
    <citation type="submission" date="2021-02" db="EMBL/GenBank/DDBJ databases">
        <authorList>
            <consortium name="DOE Joint Genome Institute"/>
            <person name="Ahrendt S."/>
            <person name="Looney B.P."/>
            <person name="Miyauchi S."/>
            <person name="Morin E."/>
            <person name="Drula E."/>
            <person name="Courty P.E."/>
            <person name="Chicoki N."/>
            <person name="Fauchery L."/>
            <person name="Kohler A."/>
            <person name="Kuo A."/>
            <person name="Labutti K."/>
            <person name="Pangilinan J."/>
            <person name="Lipzen A."/>
            <person name="Riley R."/>
            <person name="Andreopoulos W."/>
            <person name="He G."/>
            <person name="Johnson J."/>
            <person name="Barry K.W."/>
            <person name="Grigoriev I.V."/>
            <person name="Nagy L."/>
            <person name="Hibbett D."/>
            <person name="Henrissat B."/>
            <person name="Matheny P.B."/>
            <person name="Labbe J."/>
            <person name="Martin F."/>
        </authorList>
    </citation>
    <scope>NUCLEOTIDE SEQUENCE</scope>
    <source>
        <strain evidence="1">FP105234-sp</strain>
    </source>
</reference>
<comment type="caution">
    <text evidence="1">The sequence shown here is derived from an EMBL/GenBank/DDBJ whole genome shotgun (WGS) entry which is preliminary data.</text>
</comment>
<organism evidence="1 2">
    <name type="scientific">Auriscalpium vulgare</name>
    <dbReference type="NCBI Taxonomy" id="40419"/>
    <lineage>
        <taxon>Eukaryota</taxon>
        <taxon>Fungi</taxon>
        <taxon>Dikarya</taxon>
        <taxon>Basidiomycota</taxon>
        <taxon>Agaricomycotina</taxon>
        <taxon>Agaricomycetes</taxon>
        <taxon>Russulales</taxon>
        <taxon>Auriscalpiaceae</taxon>
        <taxon>Auriscalpium</taxon>
    </lineage>
</organism>
<name>A0ACB8RL23_9AGAM</name>
<proteinExistence type="predicted"/>
<dbReference type="EMBL" id="MU275981">
    <property type="protein sequence ID" value="KAI0044482.1"/>
    <property type="molecule type" value="Genomic_DNA"/>
</dbReference>
<evidence type="ECO:0000313" key="2">
    <source>
        <dbReference type="Proteomes" id="UP000814033"/>
    </source>
</evidence>
<reference evidence="1" key="2">
    <citation type="journal article" date="2022" name="New Phytol.">
        <title>Evolutionary transition to the ectomycorrhizal habit in the genomes of a hyperdiverse lineage of mushroom-forming fungi.</title>
        <authorList>
            <person name="Looney B."/>
            <person name="Miyauchi S."/>
            <person name="Morin E."/>
            <person name="Drula E."/>
            <person name="Courty P.E."/>
            <person name="Kohler A."/>
            <person name="Kuo A."/>
            <person name="LaButti K."/>
            <person name="Pangilinan J."/>
            <person name="Lipzen A."/>
            <person name="Riley R."/>
            <person name="Andreopoulos W."/>
            <person name="He G."/>
            <person name="Johnson J."/>
            <person name="Nolan M."/>
            <person name="Tritt A."/>
            <person name="Barry K.W."/>
            <person name="Grigoriev I.V."/>
            <person name="Nagy L.G."/>
            <person name="Hibbett D."/>
            <person name="Henrissat B."/>
            <person name="Matheny P.B."/>
            <person name="Labbe J."/>
            <person name="Martin F.M."/>
        </authorList>
    </citation>
    <scope>NUCLEOTIDE SEQUENCE</scope>
    <source>
        <strain evidence="1">FP105234-sp</strain>
    </source>
</reference>
<dbReference type="Proteomes" id="UP000814033">
    <property type="component" value="Unassembled WGS sequence"/>
</dbReference>